<dbReference type="InterPro" id="IPR036047">
    <property type="entry name" value="F-box-like_dom_sf"/>
</dbReference>
<dbReference type="InterPro" id="IPR006553">
    <property type="entry name" value="Leu-rich_rpt_Cys-con_subtyp"/>
</dbReference>
<dbReference type="PROSITE" id="PS50181">
    <property type="entry name" value="FBOX"/>
    <property type="match status" value="1"/>
</dbReference>
<dbReference type="PANTHER" id="PTHR13318:SF50">
    <property type="entry name" value="F-BOX_LRR-REPEAT PROTEIN 7"/>
    <property type="match status" value="1"/>
</dbReference>
<dbReference type="PANTHER" id="PTHR13318">
    <property type="entry name" value="PARTNER OF PAIRED, ISOFORM B-RELATED"/>
    <property type="match status" value="1"/>
</dbReference>
<dbReference type="SMART" id="SM00256">
    <property type="entry name" value="FBOX"/>
    <property type="match status" value="1"/>
</dbReference>
<dbReference type="FunFam" id="3.80.10.10:FF:000122">
    <property type="entry name" value="F-box/LRR-repeat protein 7 isoform X1"/>
    <property type="match status" value="1"/>
</dbReference>
<dbReference type="SMART" id="SM00367">
    <property type="entry name" value="LRR_CC"/>
    <property type="match status" value="11"/>
</dbReference>
<feature type="region of interest" description="Disordered" evidence="2">
    <location>
        <begin position="26"/>
        <end position="58"/>
    </location>
</feature>
<feature type="domain" description="F-box" evidence="3">
    <location>
        <begin position="152"/>
        <end position="198"/>
    </location>
</feature>
<feature type="compositionally biased region" description="Polar residues" evidence="2">
    <location>
        <begin position="46"/>
        <end position="58"/>
    </location>
</feature>
<dbReference type="GO" id="GO:0019005">
    <property type="term" value="C:SCF ubiquitin ligase complex"/>
    <property type="evidence" value="ECO:0007669"/>
    <property type="project" value="TreeGrafter"/>
</dbReference>
<dbReference type="EMBL" id="HBUF01419092">
    <property type="protein sequence ID" value="CAG6740426.1"/>
    <property type="molecule type" value="Transcribed_RNA"/>
</dbReference>
<dbReference type="InterPro" id="IPR001810">
    <property type="entry name" value="F-box_dom"/>
</dbReference>
<evidence type="ECO:0000256" key="2">
    <source>
        <dbReference type="SAM" id="MobiDB-lite"/>
    </source>
</evidence>
<proteinExistence type="predicted"/>
<dbReference type="Pfam" id="PF12937">
    <property type="entry name" value="F-box-like"/>
    <property type="match status" value="1"/>
</dbReference>
<evidence type="ECO:0000259" key="3">
    <source>
        <dbReference type="PROSITE" id="PS50181"/>
    </source>
</evidence>
<evidence type="ECO:0000313" key="4">
    <source>
        <dbReference type="EMBL" id="CAG6740426.1"/>
    </source>
</evidence>
<dbReference type="Gene3D" id="3.80.10.10">
    <property type="entry name" value="Ribonuclease Inhibitor"/>
    <property type="match status" value="2"/>
</dbReference>
<evidence type="ECO:0000256" key="1">
    <source>
        <dbReference type="ARBA" id="ARBA00022786"/>
    </source>
</evidence>
<reference evidence="4" key="1">
    <citation type="submission" date="2021-05" db="EMBL/GenBank/DDBJ databases">
        <authorList>
            <person name="Alioto T."/>
            <person name="Alioto T."/>
            <person name="Gomez Garrido J."/>
        </authorList>
    </citation>
    <scope>NUCLEOTIDE SEQUENCE</scope>
</reference>
<dbReference type="Pfam" id="PF25372">
    <property type="entry name" value="DUF7885"/>
    <property type="match status" value="2"/>
</dbReference>
<name>A0A8D9E4N8_9HEMI</name>
<dbReference type="GO" id="GO:0031146">
    <property type="term" value="P:SCF-dependent proteasomal ubiquitin-dependent protein catabolic process"/>
    <property type="evidence" value="ECO:0007669"/>
    <property type="project" value="TreeGrafter"/>
</dbReference>
<dbReference type="EMBL" id="HBUF01070261">
    <property type="protein sequence ID" value="CAG6629261.1"/>
    <property type="molecule type" value="Transcribed_RNA"/>
</dbReference>
<dbReference type="AlphaFoldDB" id="A0A8D9E4N8"/>
<keyword evidence="1" id="KW-0833">Ubl conjugation pathway</keyword>
<dbReference type="EMBL" id="HBUF01419091">
    <property type="protein sequence ID" value="CAG6740425.1"/>
    <property type="molecule type" value="Transcribed_RNA"/>
</dbReference>
<organism evidence="4">
    <name type="scientific">Cacopsylla melanoneura</name>
    <dbReference type="NCBI Taxonomy" id="428564"/>
    <lineage>
        <taxon>Eukaryota</taxon>
        <taxon>Metazoa</taxon>
        <taxon>Ecdysozoa</taxon>
        <taxon>Arthropoda</taxon>
        <taxon>Hexapoda</taxon>
        <taxon>Insecta</taxon>
        <taxon>Pterygota</taxon>
        <taxon>Neoptera</taxon>
        <taxon>Paraneoptera</taxon>
        <taxon>Hemiptera</taxon>
        <taxon>Sternorrhyncha</taxon>
        <taxon>Psylloidea</taxon>
        <taxon>Psyllidae</taxon>
        <taxon>Psyllinae</taxon>
        <taxon>Cacopsylla</taxon>
    </lineage>
</organism>
<dbReference type="SUPFAM" id="SSF81383">
    <property type="entry name" value="F-box domain"/>
    <property type="match status" value="1"/>
</dbReference>
<dbReference type="SUPFAM" id="SSF52047">
    <property type="entry name" value="RNI-like"/>
    <property type="match status" value="1"/>
</dbReference>
<dbReference type="InterPro" id="IPR032675">
    <property type="entry name" value="LRR_dom_sf"/>
</dbReference>
<dbReference type="EMBL" id="HBUF01582092">
    <property type="protein sequence ID" value="CAG6770544.1"/>
    <property type="molecule type" value="Transcribed_RNA"/>
</dbReference>
<dbReference type="EMBL" id="HBUF01070259">
    <property type="protein sequence ID" value="CAG6629259.1"/>
    <property type="molecule type" value="Transcribed_RNA"/>
</dbReference>
<accession>A0A8D9E4N8</accession>
<dbReference type="EMBL" id="HBUF01070260">
    <property type="protein sequence ID" value="CAG6629260.1"/>
    <property type="molecule type" value="Transcribed_RNA"/>
</dbReference>
<protein>
    <submittedName>
        <fullName evidence="4">F-box/LRR-repeat protein 7</fullName>
    </submittedName>
</protein>
<dbReference type="EMBL" id="HBUF01582093">
    <property type="protein sequence ID" value="CAG6770545.1"/>
    <property type="molecule type" value="Transcribed_RNA"/>
</dbReference>
<sequence length="521" mass="58309">MSHIGHPPGRFSPMVCPLAKLGRTSPENYNHHPIRSSPAYRDSPSLDYTSRSTPDPSFENSYLKNIRASPASIDEYRLSPSIHQHFSMFGESSFSHSTSLMRCSSPTTSLGRTSPCLDHLDQGYHTLVTPSPPCTRDTVKSKRTHHPPKHNSCVFDRLSDDIVLKIFSWLPSSDICRISRVCRRWEVLAWEKKLWRTITLSGESISGDKAIRGILRRLCGQNRTGVCSNVEKIFLSDGAKVTDKGLILLSRRCPELTHVQLQGSASLTNNSIHEMVARCANLHHLDVTGCIQMTCLTSSPTQLLLQFLDLTDCVNVDDQGLRLIVSNCPQLIYLYLRRCIRLTDTGIKYVPSFCSQLKELSVSDCTQVTDFGLYELAKLGATLRYLSVAKCDQVSDAGLKVIARRCYKLRYLNARGCEAVSDDAITVLARSCTRLRALDIGKCDVSDAGLRALAESCPNIKKLSLRQCDLVTDRGVQCIAYYCRGLQQLNIQDCQISVEGYRAVKKYCKRCIIEHTNPAFF</sequence>
<dbReference type="Gene3D" id="1.20.1280.50">
    <property type="match status" value="1"/>
</dbReference>
<dbReference type="EMBL" id="HBUF01239306">
    <property type="protein sequence ID" value="CAG6676283.1"/>
    <property type="molecule type" value="Transcribed_RNA"/>
</dbReference>
<dbReference type="InterPro" id="IPR057207">
    <property type="entry name" value="FBXL15_LRR"/>
</dbReference>
<dbReference type="EMBL" id="HBUF01239307">
    <property type="protein sequence ID" value="CAG6676284.1"/>
    <property type="molecule type" value="Transcribed_RNA"/>
</dbReference>